<evidence type="ECO:0000313" key="1">
    <source>
        <dbReference type="EMBL" id="KOF79528.1"/>
    </source>
</evidence>
<dbReference type="AlphaFoldDB" id="A0A0L8GRB8"/>
<organism evidence="1">
    <name type="scientific">Octopus bimaculoides</name>
    <name type="common">California two-spotted octopus</name>
    <dbReference type="NCBI Taxonomy" id="37653"/>
    <lineage>
        <taxon>Eukaryota</taxon>
        <taxon>Metazoa</taxon>
        <taxon>Spiralia</taxon>
        <taxon>Lophotrochozoa</taxon>
        <taxon>Mollusca</taxon>
        <taxon>Cephalopoda</taxon>
        <taxon>Coleoidea</taxon>
        <taxon>Octopodiformes</taxon>
        <taxon>Octopoda</taxon>
        <taxon>Incirrata</taxon>
        <taxon>Octopodidae</taxon>
        <taxon>Octopus</taxon>
    </lineage>
</organism>
<accession>A0A0L8GRB8</accession>
<proteinExistence type="predicted"/>
<reference evidence="1" key="1">
    <citation type="submission" date="2015-07" db="EMBL/GenBank/DDBJ databases">
        <title>MeaNS - Measles Nucleotide Surveillance Program.</title>
        <authorList>
            <person name="Tran T."/>
            <person name="Druce J."/>
        </authorList>
    </citation>
    <scope>NUCLEOTIDE SEQUENCE</scope>
    <source>
        <strain evidence="1">UCB-OBI-ISO-001</strain>
        <tissue evidence="1">Gonad</tissue>
    </source>
</reference>
<name>A0A0L8GRB8_OCTBM</name>
<sequence>MHTLTYSHISICLYNKQFCIQHQQYDFHSNPTGNRFTFKYSLQLAIPKFITWENV</sequence>
<protein>
    <submittedName>
        <fullName evidence="1">Uncharacterized protein</fullName>
    </submittedName>
</protein>
<gene>
    <name evidence="1" type="ORF">OCBIM_22029339mg</name>
</gene>
<dbReference type="EMBL" id="KQ420711">
    <property type="protein sequence ID" value="KOF79528.1"/>
    <property type="molecule type" value="Genomic_DNA"/>
</dbReference>